<dbReference type="AlphaFoldDB" id="A0A9E7A543"/>
<gene>
    <name evidence="4" type="ORF">K9D25_09800</name>
</gene>
<keyword evidence="2" id="KW-0812">Transmembrane</keyword>
<accession>A0A9E7A543</accession>
<dbReference type="Gene3D" id="1.20.144.10">
    <property type="entry name" value="Phosphatidic acid phosphatase type 2/haloperoxidase"/>
    <property type="match status" value="1"/>
</dbReference>
<feature type="domain" description="Phosphatidic acid phosphatase type 2/haloperoxidase" evidence="3">
    <location>
        <begin position="106"/>
        <end position="226"/>
    </location>
</feature>
<evidence type="ECO:0000313" key="5">
    <source>
        <dbReference type="Proteomes" id="UP000831684"/>
    </source>
</evidence>
<protein>
    <submittedName>
        <fullName evidence="4">Phosphatase PAP2 family protein</fullName>
    </submittedName>
</protein>
<feature type="transmembrane region" description="Helical" evidence="2">
    <location>
        <begin position="73"/>
        <end position="91"/>
    </location>
</feature>
<dbReference type="Proteomes" id="UP000831684">
    <property type="component" value="Chromosome"/>
</dbReference>
<organism evidence="4 5">
    <name type="scientific">Ancylobacter polymorphus</name>
    <dbReference type="NCBI Taxonomy" id="223390"/>
    <lineage>
        <taxon>Bacteria</taxon>
        <taxon>Pseudomonadati</taxon>
        <taxon>Pseudomonadota</taxon>
        <taxon>Alphaproteobacteria</taxon>
        <taxon>Hyphomicrobiales</taxon>
        <taxon>Xanthobacteraceae</taxon>
        <taxon>Ancylobacter</taxon>
    </lineage>
</organism>
<dbReference type="SMART" id="SM00014">
    <property type="entry name" value="acidPPc"/>
    <property type="match status" value="1"/>
</dbReference>
<keyword evidence="2" id="KW-0472">Membrane</keyword>
<evidence type="ECO:0000256" key="2">
    <source>
        <dbReference type="SAM" id="Phobius"/>
    </source>
</evidence>
<feature type="transmembrane region" description="Helical" evidence="2">
    <location>
        <begin position="159"/>
        <end position="178"/>
    </location>
</feature>
<dbReference type="KEGG" id="apol:K9D25_09800"/>
<dbReference type="Pfam" id="PF01569">
    <property type="entry name" value="PAP2"/>
    <property type="match status" value="1"/>
</dbReference>
<dbReference type="InterPro" id="IPR036938">
    <property type="entry name" value="PAP2/HPO_sf"/>
</dbReference>
<keyword evidence="2" id="KW-1133">Transmembrane helix</keyword>
<feature type="transmembrane region" description="Helical" evidence="2">
    <location>
        <begin position="103"/>
        <end position="122"/>
    </location>
</feature>
<evidence type="ECO:0000313" key="4">
    <source>
        <dbReference type="EMBL" id="UOK72958.1"/>
    </source>
</evidence>
<dbReference type="SUPFAM" id="SSF48317">
    <property type="entry name" value="Acid phosphatase/Vanadium-dependent haloperoxidase"/>
    <property type="match status" value="1"/>
</dbReference>
<sequence>MSDPNEPSRARASFFARAPLTTAILATAALSVLFYLFPQIDLAVAGLFHAPGRSFPAAQIPLLQDFRTFGSNISLALPLLLLIGVVLKLSFPAKTSLVPPRMALFFISLYLLGPALLVNGILKPYWGRPRPMNTEHFGGAWPFQGPWVIGPPGLGNHSFSSGEGAFIACLLPLVLFVPREWRWPVGTLLGMFVAAVGLSRVAFGGHYLSDVVISIGLMLILAAALHHLIFVRYRHTLSDAALENRLTVLGYRMAGQRAALRHWLRRTLATSYRSARNLRRAERAIHPGAAARAAAMDGPTGSVGAPTGTNTP</sequence>
<dbReference type="EMBL" id="CP083239">
    <property type="protein sequence ID" value="UOK72958.1"/>
    <property type="molecule type" value="Genomic_DNA"/>
</dbReference>
<feature type="transmembrane region" description="Helical" evidence="2">
    <location>
        <begin position="211"/>
        <end position="231"/>
    </location>
</feature>
<proteinExistence type="predicted"/>
<dbReference type="RefSeq" id="WP_244450651.1">
    <property type="nucleotide sequence ID" value="NZ_CP083239.1"/>
</dbReference>
<name>A0A9E7A543_9HYPH</name>
<reference evidence="4" key="1">
    <citation type="submission" date="2021-09" db="EMBL/GenBank/DDBJ databases">
        <title>Network and meta-omics reveal the key degrader and cooperation patterns in an efficient 1,4-dioxane-degrading microbial community.</title>
        <authorList>
            <person name="Dai C."/>
        </authorList>
    </citation>
    <scope>NUCLEOTIDE SEQUENCE</scope>
    <source>
        <strain evidence="4">ZM13</strain>
    </source>
</reference>
<evidence type="ECO:0000259" key="3">
    <source>
        <dbReference type="SMART" id="SM00014"/>
    </source>
</evidence>
<feature type="region of interest" description="Disordered" evidence="1">
    <location>
        <begin position="291"/>
        <end position="312"/>
    </location>
</feature>
<feature type="transmembrane region" description="Helical" evidence="2">
    <location>
        <begin position="185"/>
        <end position="205"/>
    </location>
</feature>
<dbReference type="InterPro" id="IPR000326">
    <property type="entry name" value="PAP2/HPO"/>
</dbReference>
<evidence type="ECO:0000256" key="1">
    <source>
        <dbReference type="SAM" id="MobiDB-lite"/>
    </source>
</evidence>
<feature type="transmembrane region" description="Helical" evidence="2">
    <location>
        <begin position="12"/>
        <end position="37"/>
    </location>
</feature>